<dbReference type="GO" id="GO:0051537">
    <property type="term" value="F:2 iron, 2 sulfur cluster binding"/>
    <property type="evidence" value="ECO:0007669"/>
    <property type="project" value="UniProtKB-KW"/>
</dbReference>
<gene>
    <name evidence="10" type="ORF">ABOZ73_13095</name>
</gene>
<evidence type="ECO:0000313" key="10">
    <source>
        <dbReference type="EMBL" id="XDO95730.1"/>
    </source>
</evidence>
<dbReference type="EMBL" id="CP158375">
    <property type="protein sequence ID" value="XDO95730.1"/>
    <property type="molecule type" value="Genomic_DNA"/>
</dbReference>
<keyword evidence="1" id="KW-0813">Transport</keyword>
<keyword evidence="2" id="KW-0001">2Fe-2S</keyword>
<evidence type="ECO:0000256" key="8">
    <source>
        <dbReference type="ARBA" id="ARBA00046332"/>
    </source>
</evidence>
<reference evidence="10" key="1">
    <citation type="submission" date="2024-06" db="EMBL/GenBank/DDBJ databases">
        <title>Caulobacter inopinatus, sp. nov.</title>
        <authorList>
            <person name="Donachie S.P."/>
        </authorList>
    </citation>
    <scope>NUCLEOTIDE SEQUENCE</scope>
    <source>
        <strain evidence="10">73W</strain>
    </source>
</reference>
<comment type="similarity">
    <text evidence="8">Belongs to the Bfd family.</text>
</comment>
<evidence type="ECO:0000259" key="9">
    <source>
        <dbReference type="Pfam" id="PF04324"/>
    </source>
</evidence>
<evidence type="ECO:0000256" key="5">
    <source>
        <dbReference type="ARBA" id="ARBA00023004"/>
    </source>
</evidence>
<dbReference type="RefSeq" id="WP_277785275.1">
    <property type="nucleotide sequence ID" value="NZ_CP158375.1"/>
</dbReference>
<dbReference type="InterPro" id="IPR041854">
    <property type="entry name" value="BFD-like_2Fe2S-bd_dom_sf"/>
</dbReference>
<sequence length="61" mass="6920">MYVCNCNGIRERQVRAAIDAGASRPAEIFRAHQCQAQCAKCVCEMRQMIEESRQALRFAAE</sequence>
<evidence type="ECO:0000256" key="6">
    <source>
        <dbReference type="ARBA" id="ARBA00023014"/>
    </source>
</evidence>
<keyword evidence="3" id="KW-0479">Metal-binding</keyword>
<keyword evidence="4" id="KW-0249">Electron transport</keyword>
<feature type="domain" description="BFD-like [2Fe-2S]-binding" evidence="9">
    <location>
        <begin position="2"/>
        <end position="51"/>
    </location>
</feature>
<name>A0AB39KQ54_9CAUL</name>
<proteinExistence type="inferred from homology"/>
<evidence type="ECO:0000256" key="1">
    <source>
        <dbReference type="ARBA" id="ARBA00022448"/>
    </source>
</evidence>
<dbReference type="GO" id="GO:0046872">
    <property type="term" value="F:metal ion binding"/>
    <property type="evidence" value="ECO:0007669"/>
    <property type="project" value="UniProtKB-KW"/>
</dbReference>
<dbReference type="AlphaFoldDB" id="A0AB39KQ54"/>
<dbReference type="PANTHER" id="PTHR37424:SF1">
    <property type="entry name" value="BACTERIOFERRITIN-ASSOCIATED FERREDOXIN"/>
    <property type="match status" value="1"/>
</dbReference>
<keyword evidence="5" id="KW-0408">Iron</keyword>
<dbReference type="InterPro" id="IPR007419">
    <property type="entry name" value="BFD-like_2Fe2S-bd_dom"/>
</dbReference>
<evidence type="ECO:0000256" key="3">
    <source>
        <dbReference type="ARBA" id="ARBA00022723"/>
    </source>
</evidence>
<evidence type="ECO:0000256" key="4">
    <source>
        <dbReference type="ARBA" id="ARBA00022982"/>
    </source>
</evidence>
<organism evidence="10">
    <name type="scientific">Caulobacter sp. 73W</name>
    <dbReference type="NCBI Taxonomy" id="3161137"/>
    <lineage>
        <taxon>Bacteria</taxon>
        <taxon>Pseudomonadati</taxon>
        <taxon>Pseudomonadota</taxon>
        <taxon>Alphaproteobacteria</taxon>
        <taxon>Caulobacterales</taxon>
        <taxon>Caulobacteraceae</taxon>
        <taxon>Caulobacter</taxon>
    </lineage>
</organism>
<evidence type="ECO:0000256" key="7">
    <source>
        <dbReference type="ARBA" id="ARBA00039386"/>
    </source>
</evidence>
<dbReference type="InterPro" id="IPR052371">
    <property type="entry name" value="BFD-associated_ferredoxin"/>
</dbReference>
<dbReference type="Gene3D" id="1.10.10.1100">
    <property type="entry name" value="BFD-like [2Fe-2S]-binding domain"/>
    <property type="match status" value="1"/>
</dbReference>
<dbReference type="Pfam" id="PF04324">
    <property type="entry name" value="Fer2_BFD"/>
    <property type="match status" value="1"/>
</dbReference>
<evidence type="ECO:0000256" key="2">
    <source>
        <dbReference type="ARBA" id="ARBA00022714"/>
    </source>
</evidence>
<protein>
    <recommendedName>
        <fullName evidence="7">Bacterioferritin-associated ferredoxin</fullName>
    </recommendedName>
</protein>
<accession>A0AB39KQ54</accession>
<keyword evidence="6" id="KW-0411">Iron-sulfur</keyword>
<dbReference type="PANTHER" id="PTHR37424">
    <property type="entry name" value="BACTERIOFERRITIN-ASSOCIATED FERREDOXIN"/>
    <property type="match status" value="1"/>
</dbReference>